<evidence type="ECO:0008006" key="4">
    <source>
        <dbReference type="Google" id="ProtNLM"/>
    </source>
</evidence>
<proteinExistence type="predicted"/>
<keyword evidence="3" id="KW-1185">Reference proteome</keyword>
<sequence>MKIMQSAAGAVCVALGLVALAGCGVTNDHDKVIKDVVSNRQFLYQAPGDGTATLQIVRSNGYFGAGCSSQVLVDDKFAAQLETGEQATFYLPSGAHTVALRNSGACHQADDDAHVETNLAAGETALVEVNKWGSSLSLAKR</sequence>
<evidence type="ECO:0000256" key="1">
    <source>
        <dbReference type="SAM" id="SignalP"/>
    </source>
</evidence>
<organism evidence="2 3">
    <name type="scientific">Dyella kyungheensis</name>
    <dbReference type="NCBI Taxonomy" id="1242174"/>
    <lineage>
        <taxon>Bacteria</taxon>
        <taxon>Pseudomonadati</taxon>
        <taxon>Pseudomonadota</taxon>
        <taxon>Gammaproteobacteria</taxon>
        <taxon>Lysobacterales</taxon>
        <taxon>Rhodanobacteraceae</taxon>
        <taxon>Dyella</taxon>
    </lineage>
</organism>
<evidence type="ECO:0000313" key="3">
    <source>
        <dbReference type="Proteomes" id="UP001430065"/>
    </source>
</evidence>
<gene>
    <name evidence="2" type="ORF">ISP20_10370</name>
</gene>
<feature type="signal peptide" evidence="1">
    <location>
        <begin position="1"/>
        <end position="21"/>
    </location>
</feature>
<evidence type="ECO:0000313" key="2">
    <source>
        <dbReference type="EMBL" id="MBM7121559.1"/>
    </source>
</evidence>
<dbReference type="RefSeq" id="WP_204636024.1">
    <property type="nucleotide sequence ID" value="NZ_JADIKC010000004.1"/>
</dbReference>
<feature type="chain" id="PRO_5045834835" description="Lipoprotein" evidence="1">
    <location>
        <begin position="22"/>
        <end position="141"/>
    </location>
</feature>
<dbReference type="PROSITE" id="PS51257">
    <property type="entry name" value="PROKAR_LIPOPROTEIN"/>
    <property type="match status" value="1"/>
</dbReference>
<accession>A0ABS2JRA5</accession>
<comment type="caution">
    <text evidence="2">The sequence shown here is derived from an EMBL/GenBank/DDBJ whole genome shotgun (WGS) entry which is preliminary data.</text>
</comment>
<keyword evidence="1" id="KW-0732">Signal</keyword>
<reference evidence="2 3" key="1">
    <citation type="submission" date="2020-10" db="EMBL/GenBank/DDBJ databases">
        <title>Phylogeny of dyella-like bacteria.</title>
        <authorList>
            <person name="Fu J."/>
        </authorList>
    </citation>
    <scope>NUCLEOTIDE SEQUENCE [LARGE SCALE GENOMIC DNA]</scope>
    <source>
        <strain evidence="2 3">THG-B117</strain>
    </source>
</reference>
<protein>
    <recommendedName>
        <fullName evidence="4">Lipoprotein</fullName>
    </recommendedName>
</protein>
<dbReference type="EMBL" id="JADIKC010000004">
    <property type="protein sequence ID" value="MBM7121559.1"/>
    <property type="molecule type" value="Genomic_DNA"/>
</dbReference>
<dbReference type="Proteomes" id="UP001430065">
    <property type="component" value="Unassembled WGS sequence"/>
</dbReference>
<name>A0ABS2JRA5_9GAMM</name>